<dbReference type="InterPro" id="IPR004852">
    <property type="entry name" value="Di-haem_cyt_c_peroxidsae"/>
</dbReference>
<comment type="PTM">
    <text evidence="8">Binds 2 heme groups per subunit.</text>
</comment>
<evidence type="ECO:0000256" key="2">
    <source>
        <dbReference type="ARBA" id="ARBA00022617"/>
    </source>
</evidence>
<feature type="chain" id="PRO_5030900504" evidence="10">
    <location>
        <begin position="21"/>
        <end position="319"/>
    </location>
</feature>
<proteinExistence type="predicted"/>
<feature type="domain" description="Cytochrome c" evidence="11">
    <location>
        <begin position="40"/>
        <end position="172"/>
    </location>
</feature>
<reference evidence="12 13" key="1">
    <citation type="submission" date="2016-06" db="EMBL/GenBank/DDBJ databases">
        <title>Genome sequence of endosymbiont of Candidatus Endolucinida thiodiazotropha.</title>
        <authorList>
            <person name="Poehlein A."/>
            <person name="Koenig S."/>
            <person name="Heiden S.E."/>
            <person name="Thuermer A."/>
            <person name="Voget S."/>
            <person name="Daniel R."/>
            <person name="Markert S."/>
            <person name="Gros O."/>
            <person name="Schweder T."/>
        </authorList>
    </citation>
    <scope>NUCLEOTIDE SEQUENCE [LARGE SCALE GENOMIC DNA]</scope>
    <source>
        <strain evidence="12 13">COS</strain>
    </source>
</reference>
<protein>
    <submittedName>
        <fullName evidence="12">Cytochrome c551 peroxidase</fullName>
        <ecNumber evidence="12">1.11.1.5</ecNumber>
    </submittedName>
</protein>
<keyword evidence="4 10" id="KW-0732">Signal</keyword>
<dbReference type="InterPro" id="IPR051395">
    <property type="entry name" value="Cytochrome_c_Peroxidase/MauG"/>
</dbReference>
<dbReference type="GO" id="GO:0004130">
    <property type="term" value="F:cytochrome-c peroxidase activity"/>
    <property type="evidence" value="ECO:0007669"/>
    <property type="project" value="UniProtKB-EC"/>
</dbReference>
<dbReference type="SUPFAM" id="SSF46626">
    <property type="entry name" value="Cytochrome c"/>
    <property type="match status" value="2"/>
</dbReference>
<accession>A0A7Z0VNZ0</accession>
<dbReference type="PANTHER" id="PTHR30600:SF7">
    <property type="entry name" value="CYTOCHROME C PEROXIDASE-RELATED"/>
    <property type="match status" value="1"/>
</dbReference>
<evidence type="ECO:0000256" key="10">
    <source>
        <dbReference type="SAM" id="SignalP"/>
    </source>
</evidence>
<gene>
    <name evidence="12" type="primary">ccp_4</name>
    <name evidence="12" type="ORF">CODIS_12170</name>
</gene>
<evidence type="ECO:0000256" key="5">
    <source>
        <dbReference type="ARBA" id="ARBA00022764"/>
    </source>
</evidence>
<dbReference type="EC" id="1.11.1.5" evidence="12"/>
<dbReference type="Gene3D" id="1.10.760.10">
    <property type="entry name" value="Cytochrome c-like domain"/>
    <property type="match status" value="2"/>
</dbReference>
<dbReference type="InterPro" id="IPR036909">
    <property type="entry name" value="Cyt_c-like_dom_sf"/>
</dbReference>
<feature type="binding site" description="axial binding residue" evidence="9">
    <location>
        <position position="286"/>
    </location>
    <ligand>
        <name>heme c</name>
        <dbReference type="ChEBI" id="CHEBI:61717"/>
        <label>2</label>
    </ligand>
    <ligandPart>
        <name>Fe</name>
        <dbReference type="ChEBI" id="CHEBI:18248"/>
    </ligandPart>
</feature>
<evidence type="ECO:0000256" key="7">
    <source>
        <dbReference type="ARBA" id="ARBA00023004"/>
    </source>
</evidence>
<name>A0A7Z0VNZ0_9GAMM</name>
<dbReference type="GO" id="GO:0046872">
    <property type="term" value="F:metal ion binding"/>
    <property type="evidence" value="ECO:0007669"/>
    <property type="project" value="UniProtKB-KW"/>
</dbReference>
<feature type="binding site" description="axial binding residue" evidence="9">
    <location>
        <position position="66"/>
    </location>
    <ligand>
        <name>heme c</name>
        <dbReference type="ChEBI" id="CHEBI:61717"/>
        <label>1</label>
    </ligand>
    <ligandPart>
        <name>Fe</name>
        <dbReference type="ChEBI" id="CHEBI:18248"/>
    </ligandPart>
</feature>
<evidence type="ECO:0000256" key="4">
    <source>
        <dbReference type="ARBA" id="ARBA00022729"/>
    </source>
</evidence>
<evidence type="ECO:0000256" key="8">
    <source>
        <dbReference type="PIRSR" id="PIRSR000294-1"/>
    </source>
</evidence>
<feature type="signal peptide" evidence="10">
    <location>
        <begin position="1"/>
        <end position="20"/>
    </location>
</feature>
<evidence type="ECO:0000256" key="1">
    <source>
        <dbReference type="ARBA" id="ARBA00004418"/>
    </source>
</evidence>
<dbReference type="GO" id="GO:0042597">
    <property type="term" value="C:periplasmic space"/>
    <property type="evidence" value="ECO:0007669"/>
    <property type="project" value="UniProtKB-SubCell"/>
</dbReference>
<feature type="binding site" description="covalent" evidence="8">
    <location>
        <position position="65"/>
    </location>
    <ligand>
        <name>heme c</name>
        <dbReference type="ChEBI" id="CHEBI:61717"/>
        <label>1</label>
    </ligand>
</feature>
<dbReference type="OrthoDB" id="9805202at2"/>
<keyword evidence="2 8" id="KW-0349">Heme</keyword>
<feature type="binding site" description="covalent" evidence="8">
    <location>
        <position position="208"/>
    </location>
    <ligand>
        <name>heme c</name>
        <dbReference type="ChEBI" id="CHEBI:61717"/>
        <label>2</label>
    </ligand>
</feature>
<organism evidence="12 13">
    <name type="scientific">Candidatus Thiodiazotropha endolucinida</name>
    <dbReference type="NCBI Taxonomy" id="1655433"/>
    <lineage>
        <taxon>Bacteria</taxon>
        <taxon>Pseudomonadati</taxon>
        <taxon>Pseudomonadota</taxon>
        <taxon>Gammaproteobacteria</taxon>
        <taxon>Chromatiales</taxon>
        <taxon>Sedimenticolaceae</taxon>
        <taxon>Candidatus Thiodiazotropha</taxon>
    </lineage>
</organism>
<keyword evidence="12" id="KW-0575">Peroxidase</keyword>
<dbReference type="Proteomes" id="UP000094769">
    <property type="component" value="Unassembled WGS sequence"/>
</dbReference>
<dbReference type="Pfam" id="PF03150">
    <property type="entry name" value="CCP_MauG"/>
    <property type="match status" value="1"/>
</dbReference>
<feature type="binding site" description="covalent" evidence="8">
    <location>
        <position position="62"/>
    </location>
    <ligand>
        <name>heme c</name>
        <dbReference type="ChEBI" id="CHEBI:61717"/>
        <label>1</label>
    </ligand>
</feature>
<comment type="subcellular location">
    <subcellularLocation>
        <location evidence="1">Periplasm</location>
    </subcellularLocation>
</comment>
<feature type="domain" description="Cytochrome c" evidence="11">
    <location>
        <begin position="191"/>
        <end position="311"/>
    </location>
</feature>
<keyword evidence="5" id="KW-0574">Periplasm</keyword>
<evidence type="ECO:0000313" key="13">
    <source>
        <dbReference type="Proteomes" id="UP000094769"/>
    </source>
</evidence>
<feature type="binding site" description="axial binding residue" evidence="9">
    <location>
        <position position="209"/>
    </location>
    <ligand>
        <name>heme c</name>
        <dbReference type="ChEBI" id="CHEBI:61717"/>
        <label>2</label>
    </ligand>
    <ligandPart>
        <name>Fe</name>
        <dbReference type="ChEBI" id="CHEBI:18248"/>
    </ligandPart>
</feature>
<dbReference type="PIRSF" id="PIRSF000294">
    <property type="entry name" value="Cytochrome-c_peroxidase"/>
    <property type="match status" value="1"/>
</dbReference>
<evidence type="ECO:0000256" key="6">
    <source>
        <dbReference type="ARBA" id="ARBA00023002"/>
    </source>
</evidence>
<comment type="caution">
    <text evidence="12">The sequence shown here is derived from an EMBL/GenBank/DDBJ whole genome shotgun (WGS) entry which is preliminary data.</text>
</comment>
<comment type="cofactor">
    <cofactor evidence="8">
        <name>heme</name>
        <dbReference type="ChEBI" id="CHEBI:30413"/>
    </cofactor>
    <text evidence="8">Binds 2 heme groups.</text>
</comment>
<dbReference type="AlphaFoldDB" id="A0A7Z0VNZ0"/>
<feature type="binding site" description="covalent" evidence="8">
    <location>
        <position position="205"/>
    </location>
    <ligand>
        <name>heme c</name>
        <dbReference type="ChEBI" id="CHEBI:61717"/>
        <label>2</label>
    </ligand>
</feature>
<dbReference type="InterPro" id="IPR009056">
    <property type="entry name" value="Cyt_c-like_dom"/>
</dbReference>
<dbReference type="EMBL" id="MARB01000005">
    <property type="protein sequence ID" value="ODJ88666.1"/>
    <property type="molecule type" value="Genomic_DNA"/>
</dbReference>
<dbReference type="GO" id="GO:0020037">
    <property type="term" value="F:heme binding"/>
    <property type="evidence" value="ECO:0007669"/>
    <property type="project" value="InterPro"/>
</dbReference>
<dbReference type="PANTHER" id="PTHR30600">
    <property type="entry name" value="CYTOCHROME C PEROXIDASE-RELATED"/>
    <property type="match status" value="1"/>
</dbReference>
<evidence type="ECO:0000259" key="11">
    <source>
        <dbReference type="PROSITE" id="PS51007"/>
    </source>
</evidence>
<evidence type="ECO:0000256" key="3">
    <source>
        <dbReference type="ARBA" id="ARBA00022723"/>
    </source>
</evidence>
<evidence type="ECO:0000256" key="9">
    <source>
        <dbReference type="PIRSR" id="PIRSR000294-2"/>
    </source>
</evidence>
<keyword evidence="13" id="KW-1185">Reference proteome</keyword>
<dbReference type="PROSITE" id="PS51007">
    <property type="entry name" value="CYTC"/>
    <property type="match status" value="2"/>
</dbReference>
<keyword evidence="7 9" id="KW-0408">Iron</keyword>
<dbReference type="InterPro" id="IPR026259">
    <property type="entry name" value="MauG/Cytc_peroxidase"/>
</dbReference>
<dbReference type="GO" id="GO:0009055">
    <property type="term" value="F:electron transfer activity"/>
    <property type="evidence" value="ECO:0007669"/>
    <property type="project" value="InterPro"/>
</dbReference>
<evidence type="ECO:0000313" key="12">
    <source>
        <dbReference type="EMBL" id="ODJ88666.1"/>
    </source>
</evidence>
<keyword evidence="3 9" id="KW-0479">Metal-binding</keyword>
<keyword evidence="6 12" id="KW-0560">Oxidoreductase</keyword>
<sequence length="319" mass="35461">MNNLLKTLLLFWLVISFASAAGLKNEPIGPLTIERNLDPRLVSLGDQLFHDVRLSQDNSISCSSCHVLSTGGTDRKKNSVGVGGNVGGIKAPTVYNTRYNFVQFWDGRALTLEEQAAGPVHNPIEMSSNWEEVISKLRKDPTTVEKFEELFHDGITGENIVVAIAAFERSLVTVNSRFDRWLKGDEGALSERELRGYRLFKSYGCISCHQGDNVGGNMFGVMGAKGDYFKDRNGGITEPDLGRYNVTKQDEDKHYFKVPSLRLAAINPPYFHDGSQTTLQGAIRIMGRYQLGRDLPQSDIDDIAAFLHTLVGEHVRLKP</sequence>